<gene>
    <name evidence="2" type="ORF">SG34_004565</name>
</gene>
<evidence type="ECO:0000313" key="3">
    <source>
        <dbReference type="Proteomes" id="UP000032352"/>
    </source>
</evidence>
<proteinExistence type="predicted"/>
<dbReference type="KEGG" id="tvd:SG34_004565"/>
<dbReference type="Proteomes" id="UP000032352">
    <property type="component" value="Chromosome"/>
</dbReference>
<name>A0AAF0C9V8_9GAMM</name>
<feature type="transmembrane region" description="Helical" evidence="1">
    <location>
        <begin position="35"/>
        <end position="54"/>
    </location>
</feature>
<reference evidence="2 3" key="1">
    <citation type="journal article" date="2015" name="Genome Announc.">
        <title>Draft Genome Sequences of Marine Isolates of Thalassomonas viridans and Thalassomonas actiniarum.</title>
        <authorList>
            <person name="Olonade I."/>
            <person name="van Zyl L.J."/>
            <person name="Trindade M."/>
        </authorList>
    </citation>
    <scope>NUCLEOTIDE SEQUENCE [LARGE SCALE GENOMIC DNA]</scope>
    <source>
        <strain evidence="2 3">XOM25</strain>
    </source>
</reference>
<protein>
    <submittedName>
        <fullName evidence="2">Uncharacterized protein</fullName>
    </submittedName>
</protein>
<evidence type="ECO:0000256" key="1">
    <source>
        <dbReference type="SAM" id="Phobius"/>
    </source>
</evidence>
<evidence type="ECO:0000313" key="2">
    <source>
        <dbReference type="EMBL" id="WDE06208.1"/>
    </source>
</evidence>
<sequence length="151" mass="16863">MEYKNTQVGTALLMIFGAVIALLIIVSYNKPNETIWPALFFLGLISLLFSTLNIEVDHKQVKWSFGPSFWRKAIAIEEIESARVINTKWYYGLGVRFISTGWLYNVSGLRAVEIKLKNGKRVSLGTNEPENLLKAINSQLAGQNALSTAKA</sequence>
<dbReference type="EMBL" id="CP059733">
    <property type="protein sequence ID" value="WDE06208.1"/>
    <property type="molecule type" value="Genomic_DNA"/>
</dbReference>
<dbReference type="AlphaFoldDB" id="A0AAF0C9V8"/>
<keyword evidence="1" id="KW-0472">Membrane</keyword>
<keyword evidence="1" id="KW-0812">Transmembrane</keyword>
<feature type="transmembrane region" description="Helical" evidence="1">
    <location>
        <begin position="12"/>
        <end position="29"/>
    </location>
</feature>
<dbReference type="RefSeq" id="WP_044840374.1">
    <property type="nucleotide sequence ID" value="NZ_CP059733.1"/>
</dbReference>
<keyword evidence="3" id="KW-1185">Reference proteome</keyword>
<accession>A0AAF0C9V8</accession>
<organism evidence="2 3">
    <name type="scientific">Thalassomonas viridans</name>
    <dbReference type="NCBI Taxonomy" id="137584"/>
    <lineage>
        <taxon>Bacteria</taxon>
        <taxon>Pseudomonadati</taxon>
        <taxon>Pseudomonadota</taxon>
        <taxon>Gammaproteobacteria</taxon>
        <taxon>Alteromonadales</taxon>
        <taxon>Colwelliaceae</taxon>
        <taxon>Thalassomonas</taxon>
    </lineage>
</organism>
<reference evidence="2 3" key="2">
    <citation type="journal article" date="2022" name="Mar. Drugs">
        <title>Bioassay-Guided Fractionation Leads to the Detection of Cholic Acid Generated by the Rare Thalassomonas sp.</title>
        <authorList>
            <person name="Pheiffer F."/>
            <person name="Schneider Y.K."/>
            <person name="Hansen E.H."/>
            <person name="Andersen J.H."/>
            <person name="Isaksson J."/>
            <person name="Busche T."/>
            <person name="R C."/>
            <person name="Kalinowski J."/>
            <person name="Zyl L.V."/>
            <person name="Trindade M."/>
        </authorList>
    </citation>
    <scope>NUCLEOTIDE SEQUENCE [LARGE SCALE GENOMIC DNA]</scope>
    <source>
        <strain evidence="2 3">XOM25</strain>
    </source>
</reference>
<keyword evidence="1" id="KW-1133">Transmembrane helix</keyword>